<sequence>MIDQKWPNHGHDLQLVSQTTASSLGPWLQALKVDPQSQTTDPIDGAWTRPRSVVWPMGIRLLPYLLLDCGKNVGTQLLFNSKEYGNYLISLHMQVKGQYQILRRVGKVSYELDLPNELALVHPSFHVSMIKKFVGEPTSIIPLEGLGVDECLSYEEVPVEILDQQVKRLRNKEISSVKVL</sequence>
<dbReference type="PANTHER" id="PTHR46148:SF60">
    <property type="entry name" value="CHROMO DOMAIN-CONTAINING PROTEIN"/>
    <property type="match status" value="1"/>
</dbReference>
<reference evidence="2" key="1">
    <citation type="submission" date="2023-08" db="EMBL/GenBank/DDBJ databases">
        <title>A de novo genome assembly of Solanum verrucosum Schlechtendal, a Mexican diploid species geographically isolated from the other diploid A-genome species in potato relatives.</title>
        <authorList>
            <person name="Hosaka K."/>
        </authorList>
    </citation>
    <scope>NUCLEOTIDE SEQUENCE</scope>
    <source>
        <tissue evidence="2">Young leaves</tissue>
    </source>
</reference>
<organism evidence="2 3">
    <name type="scientific">Solanum verrucosum</name>
    <dbReference type="NCBI Taxonomy" id="315347"/>
    <lineage>
        <taxon>Eukaryota</taxon>
        <taxon>Viridiplantae</taxon>
        <taxon>Streptophyta</taxon>
        <taxon>Embryophyta</taxon>
        <taxon>Tracheophyta</taxon>
        <taxon>Spermatophyta</taxon>
        <taxon>Magnoliopsida</taxon>
        <taxon>eudicotyledons</taxon>
        <taxon>Gunneridae</taxon>
        <taxon>Pentapetalae</taxon>
        <taxon>asterids</taxon>
        <taxon>lamiids</taxon>
        <taxon>Solanales</taxon>
        <taxon>Solanaceae</taxon>
        <taxon>Solanoideae</taxon>
        <taxon>Solaneae</taxon>
        <taxon>Solanum</taxon>
    </lineage>
</organism>
<dbReference type="AlphaFoldDB" id="A0AAF0PZ62"/>
<gene>
    <name evidence="2" type="ORF">MTR67_006917</name>
</gene>
<evidence type="ECO:0000313" key="3">
    <source>
        <dbReference type="Proteomes" id="UP001234989"/>
    </source>
</evidence>
<proteinExistence type="predicted"/>
<dbReference type="Proteomes" id="UP001234989">
    <property type="component" value="Chromosome 2"/>
</dbReference>
<keyword evidence="3" id="KW-1185">Reference proteome</keyword>
<accession>A0AAF0PZ62</accession>
<dbReference type="EMBL" id="CP133613">
    <property type="protein sequence ID" value="WMV13532.1"/>
    <property type="molecule type" value="Genomic_DNA"/>
</dbReference>
<evidence type="ECO:0000259" key="1">
    <source>
        <dbReference type="Pfam" id="PF24626"/>
    </source>
</evidence>
<evidence type="ECO:0000313" key="2">
    <source>
        <dbReference type="EMBL" id="WMV13532.1"/>
    </source>
</evidence>
<dbReference type="PANTHER" id="PTHR46148">
    <property type="entry name" value="CHROMO DOMAIN-CONTAINING PROTEIN"/>
    <property type="match status" value="1"/>
</dbReference>
<feature type="domain" description="Tf2-1-like SH3-like" evidence="1">
    <location>
        <begin position="92"/>
        <end position="134"/>
    </location>
</feature>
<dbReference type="Pfam" id="PF24626">
    <property type="entry name" value="SH3_Tf2-1"/>
    <property type="match status" value="1"/>
</dbReference>
<protein>
    <recommendedName>
        <fullName evidence="1">Tf2-1-like SH3-like domain-containing protein</fullName>
    </recommendedName>
</protein>
<name>A0AAF0PZ62_SOLVR</name>
<dbReference type="InterPro" id="IPR056924">
    <property type="entry name" value="SH3_Tf2-1"/>
</dbReference>